<evidence type="ECO:0000313" key="13">
    <source>
        <dbReference type="Proteomes" id="UP000199071"/>
    </source>
</evidence>
<evidence type="ECO:0000256" key="9">
    <source>
        <dbReference type="ARBA" id="ARBA00022842"/>
    </source>
</evidence>
<keyword evidence="6" id="KW-0479">Metal-binding</keyword>
<dbReference type="InterPro" id="IPR027417">
    <property type="entry name" value="P-loop_NTPase"/>
</dbReference>
<dbReference type="STRING" id="665467.SAMN02982931_04499"/>
<dbReference type="PANTHER" id="PTHR33540:SF2">
    <property type="entry name" value="TRNA THREONYLCARBAMOYLADENOSINE BIOSYNTHESIS PROTEIN TSAE"/>
    <property type="match status" value="1"/>
</dbReference>
<dbReference type="GO" id="GO:0005737">
    <property type="term" value="C:cytoplasm"/>
    <property type="evidence" value="ECO:0007669"/>
    <property type="project" value="UniProtKB-SubCell"/>
</dbReference>
<evidence type="ECO:0000256" key="4">
    <source>
        <dbReference type="ARBA" id="ARBA00022490"/>
    </source>
</evidence>
<name>A0A1G6EGN2_9HYPH</name>
<evidence type="ECO:0000313" key="12">
    <source>
        <dbReference type="EMBL" id="SDB56601.1"/>
    </source>
</evidence>
<dbReference type="SUPFAM" id="SSF56112">
    <property type="entry name" value="Protein kinase-like (PK-like)"/>
    <property type="match status" value="1"/>
</dbReference>
<dbReference type="Pfam" id="PF01636">
    <property type="entry name" value="APH"/>
    <property type="match status" value="1"/>
</dbReference>
<dbReference type="Proteomes" id="UP000199071">
    <property type="component" value="Unassembled WGS sequence"/>
</dbReference>
<dbReference type="GO" id="GO:0002949">
    <property type="term" value="P:tRNA threonylcarbamoyladenosine modification"/>
    <property type="evidence" value="ECO:0007669"/>
    <property type="project" value="InterPro"/>
</dbReference>
<sequence>MAATRFPLTLDLADETATTRFAEDIAACLAPGDVIALSGGLGVGKTTFARALIRALADDAELEVPSPTFTLAQSYASGPVPVTHFDLYRLSSPEELDELGLEEALATGAALIEWPERAEDELPPTRLTIAFAIAGDGRAATLSGSGDWQRRIAHSRHVRAFLDTTGFSGAARRYLQGDASSRTYERIRAGDRHAVLMDWPPAEAPAAGDRRGAYRARDVRAFVAVDEALRDAGLSAPAVLGADLDGGLLVLEDLGSTGIAVDGEPVAERYHAAIGVLATIHGEARPDTLPAPDGGTHRLPAYSADALAAELDLFLDWYVPHVTGAPAADAARQDFAALWADLTGQLAAAETSWVLLDYHSPNLLWLADRAGLARVGILDFQDMLTGPVAYDVVSLCQDARVTVPPALESSLVAAYVALRQADKGRFDDEAFAAVYAILGAQRATKILGAFARLADHTGKPRYLQHIPRLREYLKRSLAHPALTGYAQWYRRHLPPSA</sequence>
<dbReference type="CDD" id="cd01983">
    <property type="entry name" value="SIMIBI"/>
    <property type="match status" value="1"/>
</dbReference>
<dbReference type="RefSeq" id="WP_090880571.1">
    <property type="nucleotide sequence ID" value="NZ_FMXQ01000012.1"/>
</dbReference>
<evidence type="ECO:0000256" key="2">
    <source>
        <dbReference type="ARBA" id="ARBA00007599"/>
    </source>
</evidence>
<dbReference type="EMBL" id="FMXQ01000012">
    <property type="protein sequence ID" value="SDB56601.1"/>
    <property type="molecule type" value="Genomic_DNA"/>
</dbReference>
<comment type="subcellular location">
    <subcellularLocation>
        <location evidence="1">Cytoplasm</location>
    </subcellularLocation>
</comment>
<organism evidence="12 13">
    <name type="scientific">Bauldia litoralis</name>
    <dbReference type="NCBI Taxonomy" id="665467"/>
    <lineage>
        <taxon>Bacteria</taxon>
        <taxon>Pseudomonadati</taxon>
        <taxon>Pseudomonadota</taxon>
        <taxon>Alphaproteobacteria</taxon>
        <taxon>Hyphomicrobiales</taxon>
        <taxon>Kaistiaceae</taxon>
        <taxon>Bauldia</taxon>
    </lineage>
</organism>
<keyword evidence="9" id="KW-0460">Magnesium</keyword>
<accession>A0A1G6EGN2</accession>
<feature type="domain" description="Aminoglycoside phosphotransferase" evidence="11">
    <location>
        <begin position="175"/>
        <end position="416"/>
    </location>
</feature>
<dbReference type="SUPFAM" id="SSF52540">
    <property type="entry name" value="P-loop containing nucleoside triphosphate hydrolases"/>
    <property type="match status" value="1"/>
</dbReference>
<evidence type="ECO:0000256" key="10">
    <source>
        <dbReference type="ARBA" id="ARBA00032441"/>
    </source>
</evidence>
<dbReference type="OrthoDB" id="9809275at2"/>
<dbReference type="GO" id="GO:0046872">
    <property type="term" value="F:metal ion binding"/>
    <property type="evidence" value="ECO:0007669"/>
    <property type="project" value="UniProtKB-KW"/>
</dbReference>
<evidence type="ECO:0000256" key="1">
    <source>
        <dbReference type="ARBA" id="ARBA00004496"/>
    </source>
</evidence>
<proteinExistence type="inferred from homology"/>
<dbReference type="Gene3D" id="3.90.1200.10">
    <property type="match status" value="1"/>
</dbReference>
<dbReference type="PANTHER" id="PTHR33540">
    <property type="entry name" value="TRNA THREONYLCARBAMOYLADENOSINE BIOSYNTHESIS PROTEIN TSAE"/>
    <property type="match status" value="1"/>
</dbReference>
<dbReference type="InterPro" id="IPR011009">
    <property type="entry name" value="Kinase-like_dom_sf"/>
</dbReference>
<keyword evidence="4" id="KW-0963">Cytoplasm</keyword>
<evidence type="ECO:0000256" key="5">
    <source>
        <dbReference type="ARBA" id="ARBA00022694"/>
    </source>
</evidence>
<dbReference type="GO" id="GO:0005524">
    <property type="term" value="F:ATP binding"/>
    <property type="evidence" value="ECO:0007669"/>
    <property type="project" value="UniProtKB-KW"/>
</dbReference>
<dbReference type="Gene3D" id="3.30.200.20">
    <property type="entry name" value="Phosphorylase Kinase, domain 1"/>
    <property type="match status" value="1"/>
</dbReference>
<dbReference type="PIRSF" id="PIRSF036599">
    <property type="entry name" value="AtpPhos"/>
    <property type="match status" value="1"/>
</dbReference>
<evidence type="ECO:0000259" key="11">
    <source>
        <dbReference type="Pfam" id="PF01636"/>
    </source>
</evidence>
<reference evidence="12 13" key="1">
    <citation type="submission" date="2016-10" db="EMBL/GenBank/DDBJ databases">
        <authorList>
            <person name="de Groot N.N."/>
        </authorList>
    </citation>
    <scope>NUCLEOTIDE SEQUENCE [LARGE SCALE GENOMIC DNA]</scope>
    <source>
        <strain evidence="12 13">ATCC 35022</strain>
    </source>
</reference>
<keyword evidence="7" id="KW-0547">Nucleotide-binding</keyword>
<dbReference type="InterPro" id="IPR002575">
    <property type="entry name" value="Aminoglycoside_PTrfase"/>
</dbReference>
<comment type="similarity">
    <text evidence="2">Belongs to the TsaE family.</text>
</comment>
<dbReference type="InterPro" id="IPR012180">
    <property type="entry name" value="Bifunc_ATPase/PTrfase"/>
</dbReference>
<dbReference type="Pfam" id="PF02367">
    <property type="entry name" value="TsaE"/>
    <property type="match status" value="1"/>
</dbReference>
<gene>
    <name evidence="12" type="ORF">SAMN02982931_04499</name>
</gene>
<keyword evidence="13" id="KW-1185">Reference proteome</keyword>
<evidence type="ECO:0000256" key="8">
    <source>
        <dbReference type="ARBA" id="ARBA00022840"/>
    </source>
</evidence>
<evidence type="ECO:0000256" key="6">
    <source>
        <dbReference type="ARBA" id="ARBA00022723"/>
    </source>
</evidence>
<keyword evidence="5" id="KW-0819">tRNA processing</keyword>
<dbReference type="InterPro" id="IPR003442">
    <property type="entry name" value="T6A_TsaE"/>
</dbReference>
<dbReference type="Gene3D" id="3.40.50.300">
    <property type="entry name" value="P-loop containing nucleotide triphosphate hydrolases"/>
    <property type="match status" value="1"/>
</dbReference>
<dbReference type="NCBIfam" id="TIGR00150">
    <property type="entry name" value="T6A_YjeE"/>
    <property type="match status" value="1"/>
</dbReference>
<keyword evidence="8" id="KW-0067">ATP-binding</keyword>
<dbReference type="AlphaFoldDB" id="A0A1G6EGN2"/>
<evidence type="ECO:0000256" key="7">
    <source>
        <dbReference type="ARBA" id="ARBA00022741"/>
    </source>
</evidence>
<protein>
    <recommendedName>
        <fullName evidence="3">tRNA threonylcarbamoyladenosine biosynthesis protein TsaE</fullName>
    </recommendedName>
    <alternativeName>
        <fullName evidence="10">t(6)A37 threonylcarbamoyladenosine biosynthesis protein TsaE</fullName>
    </alternativeName>
</protein>
<evidence type="ECO:0000256" key="3">
    <source>
        <dbReference type="ARBA" id="ARBA00019010"/>
    </source>
</evidence>